<gene>
    <name evidence="1" type="ordered locus">CPS_3299</name>
</gene>
<organism evidence="1 2">
    <name type="scientific">Colwellia psychrerythraea (strain 34H / ATCC BAA-681)</name>
    <name type="common">Vibrio psychroerythus</name>
    <dbReference type="NCBI Taxonomy" id="167879"/>
    <lineage>
        <taxon>Bacteria</taxon>
        <taxon>Pseudomonadati</taxon>
        <taxon>Pseudomonadota</taxon>
        <taxon>Gammaproteobacteria</taxon>
        <taxon>Alteromonadales</taxon>
        <taxon>Colwelliaceae</taxon>
        <taxon>Colwellia</taxon>
    </lineage>
</organism>
<dbReference type="STRING" id="167879.CPS_3299"/>
<name>Q47YZ5_COLP3</name>
<dbReference type="KEGG" id="cps:CPS_3299"/>
<proteinExistence type="predicted"/>
<protein>
    <submittedName>
        <fullName evidence="1">Uncharacterized protein</fullName>
    </submittedName>
</protein>
<dbReference type="AlphaFoldDB" id="Q47YZ5"/>
<accession>Q47YZ5</accession>
<dbReference type="EMBL" id="CP000083">
    <property type="protein sequence ID" value="AAZ26129.1"/>
    <property type="molecule type" value="Genomic_DNA"/>
</dbReference>
<dbReference type="Proteomes" id="UP000000547">
    <property type="component" value="Chromosome"/>
</dbReference>
<dbReference type="HOGENOM" id="CLU_204456_0_0_6"/>
<sequence>MIANQYIPKPLEDTCFRTPEHFIFKTLHFINGYSGEYAPAFSKKLHPCSALKNKGNEEYELLRRPYKVGLETLYPTLLISIME</sequence>
<evidence type="ECO:0000313" key="1">
    <source>
        <dbReference type="EMBL" id="AAZ26129.1"/>
    </source>
</evidence>
<evidence type="ECO:0000313" key="2">
    <source>
        <dbReference type="Proteomes" id="UP000000547"/>
    </source>
</evidence>
<reference evidence="1" key="1">
    <citation type="journal article" date="2005" name="Proc. Natl. Acad. Sci. U.S.A.">
        <title>The psychrophilic lifestyle as revealed by the genome sequence of Colwellia psychrerythraea 34H through genomic and proteomic analyses.</title>
        <authorList>
            <person name="Methe B.A."/>
            <person name="Nelson K.E."/>
            <person name="Deming J.W."/>
            <person name="Momen B."/>
            <person name="Melamud E."/>
            <person name="Zhang X."/>
            <person name="Moult J."/>
            <person name="Madupu R."/>
            <person name="Nelson W.C."/>
            <person name="Dodson R.J."/>
            <person name="Brinkac L.M."/>
            <person name="Daugherty S.C."/>
            <person name="Durkin A.S."/>
            <person name="DeBoy R.T."/>
            <person name="Kolonay J.F."/>
            <person name="Sullivan S.A."/>
            <person name="Zhou L."/>
            <person name="Davidsen T.M."/>
            <person name="Wu M."/>
            <person name="Huston A.L."/>
            <person name="Lewis M."/>
            <person name="Weaver B."/>
            <person name="Weidman J.F."/>
            <person name="Khouri H."/>
            <person name="Utterback T.R."/>
            <person name="Feldblyum T.V."/>
            <person name="Fraser C.M."/>
        </authorList>
    </citation>
    <scope>NUCLEOTIDE SEQUENCE [LARGE SCALE GENOMIC DNA]</scope>
    <source>
        <strain evidence="1">34H</strain>
    </source>
</reference>